<dbReference type="PANTHER" id="PTHR31916:SF28">
    <property type="entry name" value="NEUTRAL_ALKALINE INVERTASE 3, CHLOROPLASTIC"/>
    <property type="match status" value="1"/>
</dbReference>
<dbReference type="InterPro" id="IPR012341">
    <property type="entry name" value="6hp_glycosidase-like_sf"/>
</dbReference>
<dbReference type="EC" id="3.2.1.26" evidence="6"/>
<protein>
    <recommendedName>
        <fullName evidence="6">Alkaline/neutral invertase</fullName>
        <ecNumber evidence="6">3.2.1.26</ecNumber>
    </recommendedName>
</protein>
<accession>A0A9R0JTK5</accession>
<keyword evidence="4 6" id="KW-0119">Carbohydrate metabolism</keyword>
<dbReference type="GO" id="GO:0009507">
    <property type="term" value="C:chloroplast"/>
    <property type="evidence" value="ECO:0000318"/>
    <property type="project" value="GO_Central"/>
</dbReference>
<evidence type="ECO:0000256" key="6">
    <source>
        <dbReference type="RuleBase" id="RU367047"/>
    </source>
</evidence>
<comment type="function">
    <text evidence="6">Invertase that cleaves sucrose into glucose and fructose.</text>
</comment>
<dbReference type="FunFam" id="1.50.10.10:FF:000001">
    <property type="entry name" value="probable alkaline/neutral invertase B"/>
    <property type="match status" value="1"/>
</dbReference>
<evidence type="ECO:0000313" key="8">
    <source>
        <dbReference type="RefSeq" id="XP_021846083.1"/>
    </source>
</evidence>
<reference evidence="7" key="1">
    <citation type="journal article" date="2021" name="Nat. Commun.">
        <title>Genomic analyses provide insights into spinach domestication and the genetic basis of agronomic traits.</title>
        <authorList>
            <person name="Cai X."/>
            <person name="Sun X."/>
            <person name="Xu C."/>
            <person name="Sun H."/>
            <person name="Wang X."/>
            <person name="Ge C."/>
            <person name="Zhang Z."/>
            <person name="Wang Q."/>
            <person name="Fei Z."/>
            <person name="Jiao C."/>
            <person name="Wang Q."/>
        </authorList>
    </citation>
    <scope>NUCLEOTIDE SEQUENCE [LARGE SCALE GENOMIC DNA]</scope>
    <source>
        <strain evidence="7">cv. Varoflay</strain>
    </source>
</reference>
<dbReference type="InterPro" id="IPR008928">
    <property type="entry name" value="6-hairpin_glycosidase_sf"/>
</dbReference>
<dbReference type="GO" id="GO:0033926">
    <property type="term" value="F:endo-alpha-N-acetylgalactosaminidase activity"/>
    <property type="evidence" value="ECO:0007669"/>
    <property type="project" value="UniProtKB-UniRule"/>
</dbReference>
<dbReference type="PANTHER" id="PTHR31916">
    <property type="match status" value="1"/>
</dbReference>
<dbReference type="Gene3D" id="1.50.10.10">
    <property type="match status" value="1"/>
</dbReference>
<dbReference type="Pfam" id="PF12899">
    <property type="entry name" value="Glyco_hydro_100"/>
    <property type="match status" value="1"/>
</dbReference>
<dbReference type="GO" id="GO:0005987">
    <property type="term" value="P:sucrose catabolic process"/>
    <property type="evidence" value="ECO:0000318"/>
    <property type="project" value="GO_Central"/>
</dbReference>
<dbReference type="GO" id="GO:0004575">
    <property type="term" value="F:sucrose alpha-glucosidase activity"/>
    <property type="evidence" value="ECO:0000318"/>
    <property type="project" value="GO_Central"/>
</dbReference>
<evidence type="ECO:0000256" key="1">
    <source>
        <dbReference type="ARBA" id="ARBA00000094"/>
    </source>
</evidence>
<evidence type="ECO:0000256" key="2">
    <source>
        <dbReference type="ARBA" id="ARBA00007671"/>
    </source>
</evidence>
<evidence type="ECO:0000256" key="4">
    <source>
        <dbReference type="ARBA" id="ARBA00023277"/>
    </source>
</evidence>
<evidence type="ECO:0000313" key="7">
    <source>
        <dbReference type="Proteomes" id="UP000813463"/>
    </source>
</evidence>
<keyword evidence="3 6" id="KW-0378">Hydrolase</keyword>
<evidence type="ECO:0000256" key="5">
    <source>
        <dbReference type="ARBA" id="ARBA00023295"/>
    </source>
</evidence>
<dbReference type="AlphaFoldDB" id="A0A9R0JTK5"/>
<comment type="similarity">
    <text evidence="2 6">Belongs to the glycosyl hydrolase 100 family.</text>
</comment>
<sequence length="618" mass="69959">MGTAEGFLHLLSGPTLWHPTLQSDFVLKPHLSYSACTKRLKGLRGKRNLWEMDGYYRRINYVNVPPRRSCNVNCLSSDGLNGPLFSGEGDKLKPNLADINAIPHASEFISSEKLAAASAKSEKVLRVKADSLEDEAWELLRESIVYYCGTPVGTIAANDPTSTSILNYDHVFIRDFVPSAIAFLLKGEFEIVRNFILHTLQLQSWEKTIDCHSPGQGLMPASFKVRTIILDSDDSATEEVLDPDFGEAAIGRVAPVDSGLWWIILLRAYGKCSGDLSLQERVDVQTGMKMILKLCLADGFDMFPTLLVTDGSCMIDRRMGIHGHPLEIQALFYSALLGAREMLTTEDGSADLVRALNSRLFALSFHIREYYWIDMRKLNEIYRYKTEEYSFDAVNKFNIYPDQIPPWLAEWMPEKGGYLIGNLQPAHMDFRFFSLGNLWSIVSSLATSNESHAILDFIEAKWVDLVADMPFKICYPALEDQEWRIVTGGDPKNTPWSYHNAGSWPTLLWQLTVACIKMDRPEIAEKAVKIAEQRISRDRWPEYYDTKGARFIGKQARLFQTWSIAGYLVAKLLLDQPNKAKILINEEDSELVDAFSSLSANSRGRKRSRKGFKKSYII</sequence>
<comment type="catalytic activity">
    <reaction evidence="1 6">
        <text>Hydrolysis of terminal non-reducing beta-D-fructofuranoside residues in beta-D-fructofuranosides.</text>
        <dbReference type="EC" id="3.2.1.26"/>
    </reaction>
</comment>
<dbReference type="GeneID" id="110785874"/>
<dbReference type="OrthoDB" id="2014030at2759"/>
<reference evidence="8" key="2">
    <citation type="submission" date="2025-08" db="UniProtKB">
        <authorList>
            <consortium name="RefSeq"/>
        </authorList>
    </citation>
    <scope>IDENTIFICATION</scope>
    <source>
        <tissue evidence="8">Leaf</tissue>
    </source>
</reference>
<name>A0A9R0JTK5_SPIOL</name>
<dbReference type="SUPFAM" id="SSF48208">
    <property type="entry name" value="Six-hairpin glycosidases"/>
    <property type="match status" value="1"/>
</dbReference>
<dbReference type="KEGG" id="soe:110785874"/>
<dbReference type="RefSeq" id="XP_021846083.1">
    <property type="nucleotide sequence ID" value="XM_021990391.2"/>
</dbReference>
<gene>
    <name evidence="8" type="primary">LOC110785874</name>
</gene>
<keyword evidence="5 6" id="KW-0326">Glycosidase</keyword>
<keyword evidence="7" id="KW-1185">Reference proteome</keyword>
<evidence type="ECO:0000256" key="3">
    <source>
        <dbReference type="ARBA" id="ARBA00022801"/>
    </source>
</evidence>
<proteinExistence type="inferred from homology"/>
<dbReference type="Proteomes" id="UP000813463">
    <property type="component" value="Chromosome 6"/>
</dbReference>
<dbReference type="InterPro" id="IPR024746">
    <property type="entry name" value="Glyco_hydro_100"/>
</dbReference>
<organism evidence="7 8">
    <name type="scientific">Spinacia oleracea</name>
    <name type="common">Spinach</name>
    <dbReference type="NCBI Taxonomy" id="3562"/>
    <lineage>
        <taxon>Eukaryota</taxon>
        <taxon>Viridiplantae</taxon>
        <taxon>Streptophyta</taxon>
        <taxon>Embryophyta</taxon>
        <taxon>Tracheophyta</taxon>
        <taxon>Spermatophyta</taxon>
        <taxon>Magnoliopsida</taxon>
        <taxon>eudicotyledons</taxon>
        <taxon>Gunneridae</taxon>
        <taxon>Pentapetalae</taxon>
        <taxon>Caryophyllales</taxon>
        <taxon>Chenopodiaceae</taxon>
        <taxon>Chenopodioideae</taxon>
        <taxon>Anserineae</taxon>
        <taxon>Spinacia</taxon>
    </lineage>
</organism>